<evidence type="ECO:0000256" key="6">
    <source>
        <dbReference type="ARBA" id="ARBA00022679"/>
    </source>
</evidence>
<sequence>MASKVSMSAGVRAVTLWLAILTSRLDGEGRAPAAFICEPVLGNAGGVIPPDGYLAGAYDAVRRHGGLAIADEVQVGYGRLGAAFWGG</sequence>
<dbReference type="InterPro" id="IPR005814">
    <property type="entry name" value="Aminotrans_3"/>
</dbReference>
<evidence type="ECO:0000313" key="7">
    <source>
        <dbReference type="EMBL" id="KJL24281.1"/>
    </source>
</evidence>
<reference evidence="7 8" key="1">
    <citation type="submission" date="2015-02" db="EMBL/GenBank/DDBJ databases">
        <title>Draft genome sequences of ten Microbacterium spp. with emphasis on heavy metal contaminated environments.</title>
        <authorList>
            <person name="Corretto E."/>
        </authorList>
    </citation>
    <scope>NUCLEOTIDE SEQUENCE [LARGE SCALE GENOMIC DNA]</scope>
    <source>
        <strain evidence="7 8">DSM 23848</strain>
    </source>
</reference>
<comment type="caution">
    <text evidence="7">The sequence shown here is derived from an EMBL/GenBank/DDBJ whole genome shotgun (WGS) entry which is preliminary data.</text>
</comment>
<dbReference type="PANTHER" id="PTHR45688">
    <property type="match status" value="1"/>
</dbReference>
<dbReference type="PANTHER" id="PTHR45688:SF3">
    <property type="entry name" value="ALANINE--GLYOXYLATE AMINOTRANSFERASE 2, MITOCHONDRIAL"/>
    <property type="match status" value="1"/>
</dbReference>
<dbReference type="AlphaFoldDB" id="A0A0F0KYG2"/>
<evidence type="ECO:0000256" key="2">
    <source>
        <dbReference type="ARBA" id="ARBA00008954"/>
    </source>
</evidence>
<proteinExistence type="inferred from homology"/>
<dbReference type="Gene3D" id="3.40.640.10">
    <property type="entry name" value="Type I PLP-dependent aspartate aminotransferase-like (Major domain)"/>
    <property type="match status" value="1"/>
</dbReference>
<evidence type="ECO:0000256" key="5">
    <source>
        <dbReference type="ARBA" id="ARBA00022576"/>
    </source>
</evidence>
<protein>
    <recommendedName>
        <fullName evidence="4">alanine--glyoxylate transaminase</fullName>
        <ecNumber evidence="4">2.6.1.44</ecNumber>
    </recommendedName>
</protein>
<comment type="similarity">
    <text evidence="2">Belongs to the class-III pyridoxal-phosphate-dependent aminotransferase family.</text>
</comment>
<dbReference type="GO" id="GO:0030170">
    <property type="term" value="F:pyridoxal phosphate binding"/>
    <property type="evidence" value="ECO:0007669"/>
    <property type="project" value="InterPro"/>
</dbReference>
<dbReference type="InterPro" id="IPR015421">
    <property type="entry name" value="PyrdxlP-dep_Trfase_major"/>
</dbReference>
<keyword evidence="6 7" id="KW-0808">Transferase</keyword>
<dbReference type="Proteomes" id="UP000033448">
    <property type="component" value="Unassembled WGS sequence"/>
</dbReference>
<dbReference type="GO" id="GO:0008453">
    <property type="term" value="F:alanine-glyoxylate transaminase activity"/>
    <property type="evidence" value="ECO:0007669"/>
    <property type="project" value="UniProtKB-EC"/>
</dbReference>
<dbReference type="InterPro" id="IPR015424">
    <property type="entry name" value="PyrdxlP-dep_Trfase"/>
</dbReference>
<keyword evidence="5 7" id="KW-0032">Aminotransferase</keyword>
<dbReference type="EMBL" id="JYIT01000074">
    <property type="protein sequence ID" value="KJL24281.1"/>
    <property type="molecule type" value="Genomic_DNA"/>
</dbReference>
<dbReference type="SUPFAM" id="SSF53383">
    <property type="entry name" value="PLP-dependent transferases"/>
    <property type="match status" value="1"/>
</dbReference>
<evidence type="ECO:0000256" key="4">
    <source>
        <dbReference type="ARBA" id="ARBA00013049"/>
    </source>
</evidence>
<gene>
    <name evidence="7" type="primary">argD_2</name>
    <name evidence="7" type="ORF">RL72_01772</name>
</gene>
<dbReference type="PATRIC" id="fig|582680.7.peg.1816"/>
<dbReference type="Pfam" id="PF00202">
    <property type="entry name" value="Aminotran_3"/>
    <property type="match status" value="1"/>
</dbReference>
<dbReference type="EC" id="2.6.1.44" evidence="4"/>
<evidence type="ECO:0000256" key="1">
    <source>
        <dbReference type="ARBA" id="ARBA00001933"/>
    </source>
</evidence>
<comment type="cofactor">
    <cofactor evidence="1">
        <name>pyridoxal 5'-phosphate</name>
        <dbReference type="ChEBI" id="CHEBI:597326"/>
    </cofactor>
</comment>
<accession>A0A0F0KYG2</accession>
<keyword evidence="8" id="KW-1185">Reference proteome</keyword>
<name>A0A0F0KYG2_9MICO</name>
<comment type="subunit">
    <text evidence="3">Homotetramer.</text>
</comment>
<evidence type="ECO:0000256" key="3">
    <source>
        <dbReference type="ARBA" id="ARBA00011881"/>
    </source>
</evidence>
<evidence type="ECO:0000313" key="8">
    <source>
        <dbReference type="Proteomes" id="UP000033448"/>
    </source>
</evidence>
<organism evidence="7 8">
    <name type="scientific">Microbacterium azadirachtae</name>
    <dbReference type="NCBI Taxonomy" id="582680"/>
    <lineage>
        <taxon>Bacteria</taxon>
        <taxon>Bacillati</taxon>
        <taxon>Actinomycetota</taxon>
        <taxon>Actinomycetes</taxon>
        <taxon>Micrococcales</taxon>
        <taxon>Microbacteriaceae</taxon>
        <taxon>Microbacterium</taxon>
    </lineage>
</organism>